<feature type="region of interest" description="Disordered" evidence="8">
    <location>
        <begin position="59"/>
        <end position="78"/>
    </location>
</feature>
<dbReference type="GO" id="GO:0000027">
    <property type="term" value="P:ribosomal large subunit assembly"/>
    <property type="evidence" value="ECO:0007669"/>
    <property type="project" value="TreeGrafter"/>
</dbReference>
<dbReference type="OrthoDB" id="69550at2759"/>
<protein>
    <recommendedName>
        <fullName evidence="4">Ribosome assembly protein 3</fullName>
    </recommendedName>
</protein>
<dbReference type="GO" id="GO:0030687">
    <property type="term" value="C:preribosome, large subunit precursor"/>
    <property type="evidence" value="ECO:0007669"/>
    <property type="project" value="TreeGrafter"/>
</dbReference>
<gene>
    <name evidence="10" type="ORF">ACRE_079810</name>
</gene>
<keyword evidence="7" id="KW-0687">Ribonucleoprotein</keyword>
<evidence type="ECO:0000256" key="6">
    <source>
        <dbReference type="ARBA" id="ARBA00023242"/>
    </source>
</evidence>
<keyword evidence="5" id="KW-0690">Ribosome biogenesis</keyword>
<evidence type="ECO:0000256" key="7">
    <source>
        <dbReference type="ARBA" id="ARBA00023274"/>
    </source>
</evidence>
<evidence type="ECO:0000256" key="8">
    <source>
        <dbReference type="SAM" id="MobiDB-lite"/>
    </source>
</evidence>
<comment type="similarity">
    <text evidence="3">Belongs to the RSA3 family.</text>
</comment>
<name>A0A086SW21_HAPC1</name>
<dbReference type="Proteomes" id="UP000029964">
    <property type="component" value="Unassembled WGS sequence"/>
</dbReference>
<dbReference type="Pfam" id="PF14615">
    <property type="entry name" value="Rsa3"/>
    <property type="match status" value="1"/>
</dbReference>
<dbReference type="HOGENOM" id="CLU_181714_1_0_1"/>
<dbReference type="PANTHER" id="PTHR28127:SF1">
    <property type="entry name" value="RIBOSOME ASSEMBLY PROTEIN 3"/>
    <property type="match status" value="1"/>
</dbReference>
<comment type="subcellular location">
    <subcellularLocation>
        <location evidence="2">Nucleus</location>
        <location evidence="2">Nucleolus</location>
    </subcellularLocation>
</comment>
<dbReference type="InterPro" id="IPR051898">
    <property type="entry name" value="Ribosome_Assembly_3"/>
</dbReference>
<dbReference type="STRING" id="857340.A0A086SW21"/>
<organism evidence="10 11">
    <name type="scientific">Hapsidospora chrysogenum (strain ATCC 11550 / CBS 779.69 / DSM 880 / IAM 14645 / JCM 23072 / IMI 49137)</name>
    <name type="common">Acremonium chrysogenum</name>
    <dbReference type="NCBI Taxonomy" id="857340"/>
    <lineage>
        <taxon>Eukaryota</taxon>
        <taxon>Fungi</taxon>
        <taxon>Dikarya</taxon>
        <taxon>Ascomycota</taxon>
        <taxon>Pezizomycotina</taxon>
        <taxon>Sordariomycetes</taxon>
        <taxon>Hypocreomycetidae</taxon>
        <taxon>Hypocreales</taxon>
        <taxon>Bionectriaceae</taxon>
        <taxon>Hapsidospora</taxon>
    </lineage>
</organism>
<proteinExistence type="inferred from homology"/>
<dbReference type="PANTHER" id="PTHR28127">
    <property type="entry name" value="RIBOSOME ASSEMBLY PROTEIN 3"/>
    <property type="match status" value="1"/>
</dbReference>
<evidence type="ECO:0000256" key="4">
    <source>
        <dbReference type="ARBA" id="ARBA00015339"/>
    </source>
</evidence>
<evidence type="ECO:0000313" key="10">
    <source>
        <dbReference type="EMBL" id="KFH41303.1"/>
    </source>
</evidence>
<evidence type="ECO:0000256" key="3">
    <source>
        <dbReference type="ARBA" id="ARBA00006256"/>
    </source>
</evidence>
<keyword evidence="11" id="KW-1185">Reference proteome</keyword>
<dbReference type="AlphaFoldDB" id="A0A086SW21"/>
<evidence type="ECO:0000256" key="1">
    <source>
        <dbReference type="ARBA" id="ARBA00003035"/>
    </source>
</evidence>
<evidence type="ECO:0000256" key="5">
    <source>
        <dbReference type="ARBA" id="ARBA00022517"/>
    </source>
</evidence>
<dbReference type="InterPro" id="IPR028217">
    <property type="entry name" value="Rsa3_C"/>
</dbReference>
<comment type="caution">
    <text evidence="10">The sequence shown here is derived from an EMBL/GenBank/DDBJ whole genome shotgun (WGS) entry which is preliminary data.</text>
</comment>
<comment type="function">
    <text evidence="1">Required for efficient biogenesis of the 60S ribosomal subunit.</text>
</comment>
<keyword evidence="6" id="KW-0539">Nucleus</keyword>
<evidence type="ECO:0000259" key="9">
    <source>
        <dbReference type="Pfam" id="PF14615"/>
    </source>
</evidence>
<reference evidence="11" key="1">
    <citation type="journal article" date="2014" name="Genome Announc.">
        <title>Genome sequence and annotation of Acremonium chrysogenum, producer of the beta-lactam antibiotic cephalosporin C.</title>
        <authorList>
            <person name="Terfehr D."/>
            <person name="Dahlmann T.A."/>
            <person name="Specht T."/>
            <person name="Zadra I."/>
            <person name="Kuernsteiner H."/>
            <person name="Kueck U."/>
        </authorList>
    </citation>
    <scope>NUCLEOTIDE SEQUENCE [LARGE SCALE GENOMIC DNA]</scope>
    <source>
        <strain evidence="11">ATCC 11550 / CBS 779.69 / DSM 880 / IAM 14645 / JCM 23072 / IMI 49137</strain>
    </source>
</reference>
<sequence>MSQKADKKSPETQAAFESFYLQRSTRELAEDLDNVRNADDFKADSVQFLVHALQQGASQFGPHDQDRVMSAVKGGKDS</sequence>
<evidence type="ECO:0000256" key="2">
    <source>
        <dbReference type="ARBA" id="ARBA00004604"/>
    </source>
</evidence>
<dbReference type="GO" id="GO:0005730">
    <property type="term" value="C:nucleolus"/>
    <property type="evidence" value="ECO:0007669"/>
    <property type="project" value="UniProtKB-SubCell"/>
</dbReference>
<dbReference type="EMBL" id="JPKY01000135">
    <property type="protein sequence ID" value="KFH41303.1"/>
    <property type="molecule type" value="Genomic_DNA"/>
</dbReference>
<evidence type="ECO:0000313" key="11">
    <source>
        <dbReference type="Proteomes" id="UP000029964"/>
    </source>
</evidence>
<accession>A0A086SW21</accession>
<feature type="domain" description="Ribosome-assembly protein 3 C-terminal" evidence="9">
    <location>
        <begin position="16"/>
        <end position="60"/>
    </location>
</feature>